<dbReference type="InterPro" id="IPR004046">
    <property type="entry name" value="GST_C"/>
</dbReference>
<dbReference type="EMBL" id="JAAAIL010000468">
    <property type="protein sequence ID" value="KAG0275534.1"/>
    <property type="molecule type" value="Genomic_DNA"/>
</dbReference>
<feature type="domain" description="GST N-terminal" evidence="1">
    <location>
        <begin position="23"/>
        <end position="104"/>
    </location>
</feature>
<dbReference type="Proteomes" id="UP001194580">
    <property type="component" value="Unassembled WGS sequence"/>
</dbReference>
<accession>A0AAD4H760</accession>
<evidence type="ECO:0000313" key="3">
    <source>
        <dbReference type="Proteomes" id="UP001194580"/>
    </source>
</evidence>
<gene>
    <name evidence="2" type="ORF">BGZ95_008669</name>
</gene>
<dbReference type="SUPFAM" id="SSF47616">
    <property type="entry name" value="GST C-terminal domain-like"/>
    <property type="match status" value="1"/>
</dbReference>
<dbReference type="SUPFAM" id="SSF52833">
    <property type="entry name" value="Thioredoxin-like"/>
    <property type="match status" value="1"/>
</dbReference>
<dbReference type="InterPro" id="IPR036249">
    <property type="entry name" value="Thioredoxin-like_sf"/>
</dbReference>
<dbReference type="GO" id="GO:0004364">
    <property type="term" value="F:glutathione transferase activity"/>
    <property type="evidence" value="ECO:0007669"/>
    <property type="project" value="TreeGrafter"/>
</dbReference>
<dbReference type="PROSITE" id="PS50404">
    <property type="entry name" value="GST_NTER"/>
    <property type="match status" value="1"/>
</dbReference>
<dbReference type="InterPro" id="IPR050213">
    <property type="entry name" value="GST_superfamily"/>
</dbReference>
<proteinExistence type="predicted"/>
<dbReference type="AlphaFoldDB" id="A0AAD4H760"/>
<name>A0AAD4H760_9FUNG</name>
<dbReference type="GO" id="GO:0006749">
    <property type="term" value="P:glutathione metabolic process"/>
    <property type="evidence" value="ECO:0007669"/>
    <property type="project" value="TreeGrafter"/>
</dbReference>
<dbReference type="PANTHER" id="PTHR11571:SF150">
    <property type="entry name" value="GLUTATHIONE S-TRANSFERASE"/>
    <property type="match status" value="1"/>
</dbReference>
<keyword evidence="3" id="KW-1185">Reference proteome</keyword>
<dbReference type="Pfam" id="PF14497">
    <property type="entry name" value="GST_C_3"/>
    <property type="match status" value="1"/>
</dbReference>
<dbReference type="Gene3D" id="1.20.1050.10">
    <property type="match status" value="1"/>
</dbReference>
<dbReference type="Gene3D" id="3.40.30.10">
    <property type="entry name" value="Glutaredoxin"/>
    <property type="match status" value="1"/>
</dbReference>
<sequence length="244" mass="27145">MIHPFFDPAQNTAFNALAHKTDSTFEIRYFHVHGMGAMSRTIAVIGGGKLSNVHAEDWATFKPTAPFGVMPLLTETSADGKTKLKIAESDAIERYLARKFGLFGNGSVFEEVLVESFASNTQALINQIFDKYTIIQDPAVKAANKGPLIDQHVARWIRHHEDHLQANGATGHYVGDKVTLADVKTDYVITIIQAMTGEELISEEKTPAIWKVRQEMDKIESVGVWKASEEYKSIGKDNYDLLGY</sequence>
<organism evidence="2 3">
    <name type="scientific">Linnemannia exigua</name>
    <dbReference type="NCBI Taxonomy" id="604196"/>
    <lineage>
        <taxon>Eukaryota</taxon>
        <taxon>Fungi</taxon>
        <taxon>Fungi incertae sedis</taxon>
        <taxon>Mucoromycota</taxon>
        <taxon>Mortierellomycotina</taxon>
        <taxon>Mortierellomycetes</taxon>
        <taxon>Mortierellales</taxon>
        <taxon>Mortierellaceae</taxon>
        <taxon>Linnemannia</taxon>
    </lineage>
</organism>
<protein>
    <recommendedName>
        <fullName evidence="1">GST N-terminal domain-containing protein</fullName>
    </recommendedName>
</protein>
<comment type="caution">
    <text evidence="2">The sequence shown here is derived from an EMBL/GenBank/DDBJ whole genome shotgun (WGS) entry which is preliminary data.</text>
</comment>
<dbReference type="InterPro" id="IPR004045">
    <property type="entry name" value="Glutathione_S-Trfase_N"/>
</dbReference>
<reference evidence="2" key="1">
    <citation type="journal article" date="2020" name="Fungal Divers.">
        <title>Resolving the Mortierellaceae phylogeny through synthesis of multi-gene phylogenetics and phylogenomics.</title>
        <authorList>
            <person name="Vandepol N."/>
            <person name="Liber J."/>
            <person name="Desiro A."/>
            <person name="Na H."/>
            <person name="Kennedy M."/>
            <person name="Barry K."/>
            <person name="Grigoriev I.V."/>
            <person name="Miller A.N."/>
            <person name="O'Donnell K."/>
            <person name="Stajich J.E."/>
            <person name="Bonito G."/>
        </authorList>
    </citation>
    <scope>NUCLEOTIDE SEQUENCE</scope>
    <source>
        <strain evidence="2">NRRL 28262</strain>
    </source>
</reference>
<evidence type="ECO:0000259" key="1">
    <source>
        <dbReference type="PROSITE" id="PS50404"/>
    </source>
</evidence>
<evidence type="ECO:0000313" key="2">
    <source>
        <dbReference type="EMBL" id="KAG0275534.1"/>
    </source>
</evidence>
<dbReference type="PANTHER" id="PTHR11571">
    <property type="entry name" value="GLUTATHIONE S-TRANSFERASE"/>
    <property type="match status" value="1"/>
</dbReference>
<dbReference type="InterPro" id="IPR036282">
    <property type="entry name" value="Glutathione-S-Trfase_C_sf"/>
</dbReference>